<organism evidence="2 3">
    <name type="scientific">Linnemannia gamsii</name>
    <dbReference type="NCBI Taxonomy" id="64522"/>
    <lineage>
        <taxon>Eukaryota</taxon>
        <taxon>Fungi</taxon>
        <taxon>Fungi incertae sedis</taxon>
        <taxon>Mucoromycota</taxon>
        <taxon>Mortierellomycotina</taxon>
        <taxon>Mortierellomycetes</taxon>
        <taxon>Mortierellales</taxon>
        <taxon>Mortierellaceae</taxon>
        <taxon>Linnemannia</taxon>
    </lineage>
</organism>
<comment type="caution">
    <text evidence="2">The sequence shown here is derived from an EMBL/GenBank/DDBJ whole genome shotgun (WGS) entry which is preliminary data.</text>
</comment>
<evidence type="ECO:0000313" key="2">
    <source>
        <dbReference type="EMBL" id="KAG0309059.1"/>
    </source>
</evidence>
<sequence length="462" mass="53086">MAKQTNPLELPEILTRVAHFLPLWVEAPNKYNGQLKTEFKPRTLLNCMRVSKLWYQVMLPVFWYTYTGSHCARAPLEIIHRFSPHFRVFQSFQGHEGPYQCTGLVELIMSQYSKTYYSNGVDIETQRSLVALNRDLRKLYWHGPAKLVHMDADSLTGLRRIYDLMILYWQGSNGLLTKVLQAVSGTVTRLGLYSIHGVAEGDLMVDSGNGIKEQLILPHVVKLAYRINHKESKGLEDLVRCCPNLKKLYIIPEKTYDMVRLKRNMQECCYKLEALTVKFVELDENDLVALLRGCRAGPGLVRLRLSVQRLSDAVTDAILAYSATLQSVKIDIHVPNILDVKNVLRILVECRRAWRVDVRGCGVGDYDSSDGVDDDDDDDDIRRSRETKEKEKKARDEDTRLEAKASRLFEMGWKVGRQRSYYYDGIAKEQSVEEVVDVLGLAEDLKRLKTICWNDVCYVRLS</sequence>
<accession>A0A9P6UL06</accession>
<evidence type="ECO:0000256" key="1">
    <source>
        <dbReference type="SAM" id="MobiDB-lite"/>
    </source>
</evidence>
<feature type="compositionally biased region" description="Acidic residues" evidence="1">
    <location>
        <begin position="369"/>
        <end position="379"/>
    </location>
</feature>
<evidence type="ECO:0008006" key="4">
    <source>
        <dbReference type="Google" id="ProtNLM"/>
    </source>
</evidence>
<feature type="compositionally biased region" description="Basic and acidic residues" evidence="1">
    <location>
        <begin position="380"/>
        <end position="397"/>
    </location>
</feature>
<proteinExistence type="predicted"/>
<dbReference type="InterPro" id="IPR032675">
    <property type="entry name" value="LRR_dom_sf"/>
</dbReference>
<dbReference type="Proteomes" id="UP000823405">
    <property type="component" value="Unassembled WGS sequence"/>
</dbReference>
<dbReference type="SUPFAM" id="SSF52047">
    <property type="entry name" value="RNI-like"/>
    <property type="match status" value="1"/>
</dbReference>
<protein>
    <recommendedName>
        <fullName evidence="4">F-box domain-containing protein</fullName>
    </recommendedName>
</protein>
<dbReference type="EMBL" id="JAAAIN010000955">
    <property type="protein sequence ID" value="KAG0309059.1"/>
    <property type="molecule type" value="Genomic_DNA"/>
</dbReference>
<reference evidence="2" key="1">
    <citation type="journal article" date="2020" name="Fungal Divers.">
        <title>Resolving the Mortierellaceae phylogeny through synthesis of multi-gene phylogenetics and phylogenomics.</title>
        <authorList>
            <person name="Vandepol N."/>
            <person name="Liber J."/>
            <person name="Desiro A."/>
            <person name="Na H."/>
            <person name="Kennedy M."/>
            <person name="Barry K."/>
            <person name="Grigoriev I.V."/>
            <person name="Miller A.N."/>
            <person name="O'Donnell K."/>
            <person name="Stajich J.E."/>
            <person name="Bonito G."/>
        </authorList>
    </citation>
    <scope>NUCLEOTIDE SEQUENCE</scope>
    <source>
        <strain evidence="2">NVP60</strain>
    </source>
</reference>
<name>A0A9P6UL06_9FUNG</name>
<feature type="region of interest" description="Disordered" evidence="1">
    <location>
        <begin position="369"/>
        <end position="397"/>
    </location>
</feature>
<gene>
    <name evidence="2" type="ORF">BGZ97_013176</name>
</gene>
<evidence type="ECO:0000313" key="3">
    <source>
        <dbReference type="Proteomes" id="UP000823405"/>
    </source>
</evidence>
<dbReference type="AlphaFoldDB" id="A0A9P6UL06"/>
<dbReference type="OrthoDB" id="2336315at2759"/>
<keyword evidence="3" id="KW-1185">Reference proteome</keyword>
<dbReference type="Gene3D" id="3.80.10.10">
    <property type="entry name" value="Ribonuclease Inhibitor"/>
    <property type="match status" value="1"/>
</dbReference>